<sequence length="312" mass="35622">MMAIEEDPETETLSFKIALVHILVADYVKGPHGQPEVTGDSRVDVWSGRVILDEDGQGMGLQVEQLASVRISLYLGQPLFGVSLRGPLIAFTVQWQLFDTRTYAHDAIIIDWMSQRSQSQSFRRKTVNYRTDYAGNGQKDEVMLLPEGRVLTVIPQGIRIYEHSHVPWSSEKRPVRFQHPCGFSKVFHLSDNEYRVVFNTLTGIWGLIVRYPETGNLEARALELLPWRKNLDYRITEYRSHFSYNYGVAYSNSGYLLRARFAWPDEEDLFETGTSSMLCKPKERHLVMNADIAAGRLAWIGSQSGRVAMSDI</sequence>
<organism evidence="1 2">
    <name type="scientific">Agaricus bisporus var. burnettii</name>
    <dbReference type="NCBI Taxonomy" id="192524"/>
    <lineage>
        <taxon>Eukaryota</taxon>
        <taxon>Fungi</taxon>
        <taxon>Dikarya</taxon>
        <taxon>Basidiomycota</taxon>
        <taxon>Agaricomycotina</taxon>
        <taxon>Agaricomycetes</taxon>
        <taxon>Agaricomycetidae</taxon>
        <taxon>Agaricales</taxon>
        <taxon>Agaricineae</taxon>
        <taxon>Agaricaceae</taxon>
        <taxon>Agaricus</taxon>
    </lineage>
</organism>
<evidence type="ECO:0000313" key="1">
    <source>
        <dbReference type="EMBL" id="KAF7782945.1"/>
    </source>
</evidence>
<accession>A0A8H7F8V7</accession>
<dbReference type="Proteomes" id="UP000629468">
    <property type="component" value="Unassembled WGS sequence"/>
</dbReference>
<dbReference type="EMBL" id="JABXXO010000003">
    <property type="protein sequence ID" value="KAF7782945.1"/>
    <property type="molecule type" value="Genomic_DNA"/>
</dbReference>
<reference evidence="1 2" key="1">
    <citation type="journal article" name="Sci. Rep.">
        <title>Telomere-to-telomere assembled and centromere annotated genomes of the two main subspecies of the button mushroom Agaricus bisporus reveal especially polymorphic chromosome ends.</title>
        <authorList>
            <person name="Sonnenberg A.S.M."/>
            <person name="Sedaghat-Telgerd N."/>
            <person name="Lavrijssen B."/>
            <person name="Ohm R.A."/>
            <person name="Hendrickx P.M."/>
            <person name="Scholtmeijer K."/>
            <person name="Baars J.J.P."/>
            <person name="van Peer A."/>
        </authorList>
    </citation>
    <scope>NUCLEOTIDE SEQUENCE [LARGE SCALE GENOMIC DNA]</scope>
    <source>
        <strain evidence="1 2">H119_p4</strain>
    </source>
</reference>
<dbReference type="AlphaFoldDB" id="A0A8H7F8V7"/>
<comment type="caution">
    <text evidence="1">The sequence shown here is derived from an EMBL/GenBank/DDBJ whole genome shotgun (WGS) entry which is preliminary data.</text>
</comment>
<gene>
    <name evidence="1" type="ORF">Agabi119p4_2321</name>
</gene>
<name>A0A8H7F8V7_AGABI</name>
<proteinExistence type="predicted"/>
<protein>
    <submittedName>
        <fullName evidence="1">Uncharacterized protein</fullName>
    </submittedName>
</protein>
<evidence type="ECO:0000313" key="2">
    <source>
        <dbReference type="Proteomes" id="UP000629468"/>
    </source>
</evidence>